<reference evidence="2" key="2">
    <citation type="journal article" date="2016" name="Int. J. Syst. Evol. Microbiol.">
        <title>Complete genome sequence and cell structure of Limnochorda pilosa, a Gram-negative spore-former within the phylum Firmicutes.</title>
        <authorList>
            <person name="Watanabe M."/>
            <person name="Kojima H."/>
            <person name="Fukui M."/>
        </authorList>
    </citation>
    <scope>NUCLEOTIDE SEQUENCE [LARGE SCALE GENOMIC DNA]</scope>
    <source>
        <strain evidence="2">HC45</strain>
    </source>
</reference>
<evidence type="ECO:0000313" key="2">
    <source>
        <dbReference type="Proteomes" id="UP000065807"/>
    </source>
</evidence>
<dbReference type="Proteomes" id="UP000065807">
    <property type="component" value="Chromosome"/>
</dbReference>
<sequence>MTKDRPARSFVSEWLRERAVGYIQVERRELENVFALMVLGAFVGLPSPPTPLSLRLLPHLGRELAVLRRRAEEMDDLYGEAAALFDL</sequence>
<accession>A0A0K2SPV1</accession>
<keyword evidence="2" id="KW-1185">Reference proteome</keyword>
<dbReference type="AlphaFoldDB" id="A0A0K2SPV1"/>
<dbReference type="Pfam" id="PF25952">
    <property type="entry name" value="DUF7990"/>
    <property type="match status" value="1"/>
</dbReference>
<proteinExistence type="predicted"/>
<reference evidence="2" key="1">
    <citation type="submission" date="2015-07" db="EMBL/GenBank/DDBJ databases">
        <title>Complete genome sequence and phylogenetic analysis of Limnochorda pilosa.</title>
        <authorList>
            <person name="Watanabe M."/>
            <person name="Kojima H."/>
            <person name="Fukui M."/>
        </authorList>
    </citation>
    <scope>NUCLEOTIDE SEQUENCE [LARGE SCALE GENOMIC DNA]</scope>
    <source>
        <strain evidence="2">HC45</strain>
    </source>
</reference>
<protein>
    <submittedName>
        <fullName evidence="1">Uncharacterized protein</fullName>
    </submittedName>
</protein>
<evidence type="ECO:0000313" key="1">
    <source>
        <dbReference type="EMBL" id="BAS29131.1"/>
    </source>
</evidence>
<dbReference type="RefSeq" id="WP_068140490.1">
    <property type="nucleotide sequence ID" value="NZ_AP014924.1"/>
</dbReference>
<dbReference type="InterPro" id="IPR058303">
    <property type="entry name" value="DUF7990"/>
</dbReference>
<dbReference type="EMBL" id="AP014924">
    <property type="protein sequence ID" value="BAS29131.1"/>
    <property type="molecule type" value="Genomic_DNA"/>
</dbReference>
<name>A0A0K2SPV1_LIMPI</name>
<dbReference type="KEGG" id="lpil:LIP_3318"/>
<gene>
    <name evidence="1" type="ORF">LIP_3318</name>
</gene>
<dbReference type="STRING" id="1555112.LIP_3318"/>
<dbReference type="OrthoDB" id="5421860at2"/>
<organism evidence="1 2">
    <name type="scientific">Limnochorda pilosa</name>
    <dbReference type="NCBI Taxonomy" id="1555112"/>
    <lineage>
        <taxon>Bacteria</taxon>
        <taxon>Bacillati</taxon>
        <taxon>Bacillota</taxon>
        <taxon>Limnochordia</taxon>
        <taxon>Limnochordales</taxon>
        <taxon>Limnochordaceae</taxon>
        <taxon>Limnochorda</taxon>
    </lineage>
</organism>